<dbReference type="PANTHER" id="PTHR32063:SF24">
    <property type="entry name" value="CATION EFFLUX SYSTEM (ACRB_ACRD_ACRF FAMILY)"/>
    <property type="match status" value="1"/>
</dbReference>
<dbReference type="EMBL" id="PGVG01000010">
    <property type="protein sequence ID" value="PJG54512.1"/>
    <property type="molecule type" value="Genomic_DNA"/>
</dbReference>
<evidence type="ECO:0000256" key="4">
    <source>
        <dbReference type="ARBA" id="ARBA00022475"/>
    </source>
</evidence>
<dbReference type="Gene3D" id="1.20.1640.10">
    <property type="entry name" value="Multidrug efflux transporter AcrB transmembrane domain"/>
    <property type="match status" value="2"/>
</dbReference>
<keyword evidence="6 8" id="KW-1133">Transmembrane helix</keyword>
<feature type="transmembrane region" description="Helical" evidence="8">
    <location>
        <begin position="893"/>
        <end position="912"/>
    </location>
</feature>
<feature type="transmembrane region" description="Helical" evidence="8">
    <location>
        <begin position="918"/>
        <end position="938"/>
    </location>
</feature>
<dbReference type="NCBIfam" id="TIGR00914">
    <property type="entry name" value="2A0601"/>
    <property type="match status" value="1"/>
</dbReference>
<dbReference type="InterPro" id="IPR027463">
    <property type="entry name" value="AcrB_DN_DC_subdom"/>
</dbReference>
<evidence type="ECO:0000256" key="8">
    <source>
        <dbReference type="SAM" id="Phobius"/>
    </source>
</evidence>
<evidence type="ECO:0000256" key="6">
    <source>
        <dbReference type="ARBA" id="ARBA00022989"/>
    </source>
</evidence>
<dbReference type="SUPFAM" id="SSF82866">
    <property type="entry name" value="Multidrug efflux transporter AcrB transmembrane domain"/>
    <property type="match status" value="2"/>
</dbReference>
<gene>
    <name evidence="9" type="ORF">CVM73_14905</name>
</gene>
<keyword evidence="10" id="KW-1185">Reference proteome</keyword>
<dbReference type="SUPFAM" id="SSF82714">
    <property type="entry name" value="Multidrug efflux transporter AcrB TolC docking domain, DN and DC subdomains"/>
    <property type="match status" value="2"/>
</dbReference>
<dbReference type="Gene3D" id="3.30.70.1440">
    <property type="entry name" value="Multidrug efflux transporter AcrB pore domain"/>
    <property type="match status" value="1"/>
</dbReference>
<name>A0A2M8R9M7_9BRAD</name>
<dbReference type="InterPro" id="IPR001036">
    <property type="entry name" value="Acrflvin-R"/>
</dbReference>
<evidence type="ECO:0000256" key="3">
    <source>
        <dbReference type="ARBA" id="ARBA00022448"/>
    </source>
</evidence>
<evidence type="ECO:0000256" key="1">
    <source>
        <dbReference type="ARBA" id="ARBA00004651"/>
    </source>
</evidence>
<dbReference type="RefSeq" id="WP_100232698.1">
    <property type="nucleotide sequence ID" value="NZ_PGVG01000010.1"/>
</dbReference>
<feature type="transmembrane region" description="Helical" evidence="8">
    <location>
        <begin position="482"/>
        <end position="507"/>
    </location>
</feature>
<dbReference type="Gene3D" id="3.30.2090.10">
    <property type="entry name" value="Multidrug efflux transporter AcrB TolC docking domain, DN and DC subdomains"/>
    <property type="match status" value="2"/>
</dbReference>
<dbReference type="OrthoDB" id="9758757at2"/>
<keyword evidence="3" id="KW-0813">Transport</keyword>
<comment type="caution">
    <text evidence="9">The sequence shown here is derived from an EMBL/GenBank/DDBJ whole genome shotgun (WGS) entry which is preliminary data.</text>
</comment>
<keyword evidence="4" id="KW-1003">Cell membrane</keyword>
<dbReference type="InterPro" id="IPR004763">
    <property type="entry name" value="CusA-like"/>
</dbReference>
<protein>
    <submittedName>
        <fullName evidence="9">CusA/CzcA family heavy metal efflux RND transporter</fullName>
    </submittedName>
</protein>
<sequence length="1069" mass="114419">MIDALLASSIRQRWLLVLMTFAAAAFGAWNFTRLPIDAVPDVTNMQVQINTRAPGLSPLESEQRITFPIETAMGGLPRLDYTRSISRYGLSQVTVVFRDGTDIYFARQLVNERIQQVRDQLPAGVEVAMGPISTGLGEIYVYSVEAKPGAMSPSGVEFTPTELRTVQDWIIKPQLRTIPGVVEVNSIGGYERQFHVLPIPGRLMAYRLGFRDIMTALAGNNANVGAGYIERNGEQYLVRAPGQVANIDEIKDIVIGSRGGVPVRIRDVADVQEGHELRTGAASANGKETVLGTTMLLIGENSRTVAQRVAARLDEIAKSLPEGVIARAVYDRTHLVEATILTVQKNLAEGAALVIAVLFLILGNVRAALITACVIPLSMLFTITGMVESKVSANLMSLGAIDFGIIVDGAVIIVENCLRLLGAEQQRRGRLLSLDERLETIRAGSSEVIKPSLFGTLIIAVVYLPVLTLTGTEGKMFTPMALTVLMALSGAALLSVTFVPAAVAIFVTGKVSGKENIFMRAANRIYVPLLDRVIRYRGTVALGAVLIVAGSLFAASRMGGEFIPSLDEGDITIETVRIPGTSLTQSADMQIRLEKAVKQVPEVATVFSKMGTAEIANDPMPPNMADTYVTLKPREEWPDPRKRKDEVVEDVERAANTLPGTAYGMTQPIQMRFNELIAGIRSDVGVKIFGDDLDVLAGIAQQVNGVVRGIEGAADVKTEQIAGLPILTVKLDRQALSRYGLSLGEVQNLVEIAIGGKPVGKLFEGDRRFDIVVRLPENLRANPEMIKSLPIPLPPGEDLATVTKTAWPGGNTALRYVPLSSVATIEIAPGPNQISRENGKRRVVVTANVRGRDLRSFVAETQAAVAEKVKLPPGYFIGWGGQFEQLVSATKRLTIVVPVALLLVFLLLFMGMGSAADAALVFSGVPLALTGGVAALLLRDIPLSISAGVGFIALSGVAVLNGLVIIAFIERLRSEGRSVAEAVREGALTRLRPVLMTALVASLGFVPMALATGAGAEVQRPLATVVIGGIISSTVLTLLVLPALYVLFRRDVASETPTMAPELAASEER</sequence>
<dbReference type="GO" id="GO:0005886">
    <property type="term" value="C:plasma membrane"/>
    <property type="evidence" value="ECO:0007669"/>
    <property type="project" value="UniProtKB-SubCell"/>
</dbReference>
<evidence type="ECO:0000313" key="9">
    <source>
        <dbReference type="EMBL" id="PJG54512.1"/>
    </source>
</evidence>
<dbReference type="SUPFAM" id="SSF82693">
    <property type="entry name" value="Multidrug efflux transporter AcrB pore domain, PN1, PN2, PC1 and PC2 subdomains"/>
    <property type="match status" value="3"/>
</dbReference>
<comment type="subcellular location">
    <subcellularLocation>
        <location evidence="1">Cell membrane</location>
        <topology evidence="1">Multi-pass membrane protein</topology>
    </subcellularLocation>
</comment>
<dbReference type="Gene3D" id="3.30.70.1320">
    <property type="entry name" value="Multidrug efflux transporter AcrB pore domain like"/>
    <property type="match status" value="1"/>
</dbReference>
<keyword evidence="5 8" id="KW-0812">Transmembrane</keyword>
<keyword evidence="7 8" id="KW-0472">Membrane</keyword>
<proteinExistence type="inferred from homology"/>
<evidence type="ECO:0000256" key="5">
    <source>
        <dbReference type="ARBA" id="ARBA00022692"/>
    </source>
</evidence>
<evidence type="ECO:0000256" key="2">
    <source>
        <dbReference type="ARBA" id="ARBA00010942"/>
    </source>
</evidence>
<comment type="similarity">
    <text evidence="2">Belongs to the resistance-nodulation-cell division (RND) (TC 2.A.6) family.</text>
</comment>
<evidence type="ECO:0000313" key="10">
    <source>
        <dbReference type="Proteomes" id="UP000231194"/>
    </source>
</evidence>
<feature type="transmembrane region" description="Helical" evidence="8">
    <location>
        <begin position="534"/>
        <end position="555"/>
    </location>
</feature>
<feature type="transmembrane region" description="Helical" evidence="8">
    <location>
        <begin position="989"/>
        <end position="1010"/>
    </location>
</feature>
<feature type="transmembrane region" description="Helical" evidence="8">
    <location>
        <begin position="350"/>
        <end position="383"/>
    </location>
</feature>
<reference evidence="9 10" key="1">
    <citation type="submission" date="2017-11" db="EMBL/GenBank/DDBJ databases">
        <title>Bradyrhizobium forestalis sp. nov., an efficient nitrogen-fixing bacterium isolated from nodules of forest legume species in the Amazon.</title>
        <authorList>
            <person name="Costa E.M."/>
            <person name="Guimaraes A."/>
            <person name="Carvalho T.S."/>
            <person name="Rodrigues T.L."/>
            <person name="Ribeiro P.R.A."/>
            <person name="Lebbe L."/>
            <person name="Willems A."/>
            <person name="Moreira F.M.S."/>
        </authorList>
    </citation>
    <scope>NUCLEOTIDE SEQUENCE [LARGE SCALE GENOMIC DNA]</scope>
    <source>
        <strain evidence="9 10">INPA54B</strain>
    </source>
</reference>
<feature type="transmembrane region" description="Helical" evidence="8">
    <location>
        <begin position="452"/>
        <end position="470"/>
    </location>
</feature>
<accession>A0A2M8R9M7</accession>
<dbReference type="Pfam" id="PF00873">
    <property type="entry name" value="ACR_tran"/>
    <property type="match status" value="1"/>
</dbReference>
<organism evidence="9 10">
    <name type="scientific">Bradyrhizobium forestalis</name>
    <dbReference type="NCBI Taxonomy" id="1419263"/>
    <lineage>
        <taxon>Bacteria</taxon>
        <taxon>Pseudomonadati</taxon>
        <taxon>Pseudomonadota</taxon>
        <taxon>Alphaproteobacteria</taxon>
        <taxon>Hyphomicrobiales</taxon>
        <taxon>Nitrobacteraceae</taxon>
        <taxon>Bradyrhizobium</taxon>
    </lineage>
</organism>
<dbReference type="AlphaFoldDB" id="A0A2M8R9M7"/>
<dbReference type="PANTHER" id="PTHR32063">
    <property type="match status" value="1"/>
</dbReference>
<feature type="transmembrane region" description="Helical" evidence="8">
    <location>
        <begin position="945"/>
        <end position="969"/>
    </location>
</feature>
<feature type="transmembrane region" description="Helical" evidence="8">
    <location>
        <begin position="1022"/>
        <end position="1048"/>
    </location>
</feature>
<dbReference type="PRINTS" id="PR00702">
    <property type="entry name" value="ACRIFLAVINRP"/>
</dbReference>
<dbReference type="Gene3D" id="3.30.70.1430">
    <property type="entry name" value="Multidrug efflux transporter AcrB pore domain"/>
    <property type="match status" value="2"/>
</dbReference>
<evidence type="ECO:0000256" key="7">
    <source>
        <dbReference type="ARBA" id="ARBA00023136"/>
    </source>
</evidence>
<dbReference type="Proteomes" id="UP000231194">
    <property type="component" value="Unassembled WGS sequence"/>
</dbReference>
<dbReference type="GO" id="GO:0042910">
    <property type="term" value="F:xenobiotic transmembrane transporter activity"/>
    <property type="evidence" value="ECO:0007669"/>
    <property type="project" value="TreeGrafter"/>
</dbReference>
<dbReference type="GO" id="GO:0008324">
    <property type="term" value="F:monoatomic cation transmembrane transporter activity"/>
    <property type="evidence" value="ECO:0007669"/>
    <property type="project" value="InterPro"/>
</dbReference>
<feature type="transmembrane region" description="Helical" evidence="8">
    <location>
        <begin position="395"/>
        <end position="414"/>
    </location>
</feature>